<dbReference type="AlphaFoldDB" id="A0A1B1K7E6"/>
<reference evidence="3 4" key="1">
    <citation type="submission" date="2014-07" db="EMBL/GenBank/DDBJ databases">
        <authorList>
            <person name="Zhang J.E."/>
            <person name="Yang H."/>
            <person name="Guo J."/>
            <person name="Deng Z."/>
            <person name="Luo H."/>
            <person name="Luo M."/>
            <person name="Zhao B."/>
        </authorList>
    </citation>
    <scope>NUCLEOTIDE SEQUENCE [LARGE SCALE GENOMIC DNA]</scope>
    <source>
        <strain evidence="3 4">1CP</strain>
    </source>
</reference>
<feature type="domain" description="Tyr recombinase" evidence="2">
    <location>
        <begin position="113"/>
        <end position="298"/>
    </location>
</feature>
<name>A0A1B1K7E6_RHOOP</name>
<dbReference type="PANTHER" id="PTHR30349">
    <property type="entry name" value="PHAGE INTEGRASE-RELATED"/>
    <property type="match status" value="1"/>
</dbReference>
<dbReference type="GO" id="GO:0003677">
    <property type="term" value="F:DNA binding"/>
    <property type="evidence" value="ECO:0007669"/>
    <property type="project" value="InterPro"/>
</dbReference>
<dbReference type="InterPro" id="IPR013762">
    <property type="entry name" value="Integrase-like_cat_sf"/>
</dbReference>
<dbReference type="PATRIC" id="fig|37919.13.peg.3977"/>
<dbReference type="SUPFAM" id="SSF56349">
    <property type="entry name" value="DNA breaking-rejoining enzymes"/>
    <property type="match status" value="1"/>
</dbReference>
<dbReference type="PROSITE" id="PS51898">
    <property type="entry name" value="TYR_RECOMBINASE"/>
    <property type="match status" value="1"/>
</dbReference>
<sequence>MGTVRTLPTPVSGVRLADAVEVFLGTIAVANTRRGYAAALDRLVRDFGADTNVALLDPDRVSGWFTFVWGARSATTFNVRLAALRAACGYWREQDWLTGDPLVRLRARPMPPDNSKALTQRQIAEILGLDVPLRERVLWQLLYETAARAEEVLMLDVPDLDTANRCATVTRKGGARDVLVWQTGTARLLPRLLAGRRTGPVFLTDRRAKPSVALDDVDPSTGRARLSYRRAAELFETHTADLKGGPFTLHRLRHSKLTHAAESGASTPMLMKLSGHTSVRSLAKYARVSVEGLARWQAENDPAARRHRPSP</sequence>
<dbReference type="Pfam" id="PF00589">
    <property type="entry name" value="Phage_integrase"/>
    <property type="match status" value="1"/>
</dbReference>
<evidence type="ECO:0000259" key="2">
    <source>
        <dbReference type="PROSITE" id="PS51898"/>
    </source>
</evidence>
<dbReference type="CDD" id="cd00397">
    <property type="entry name" value="DNA_BRE_C"/>
    <property type="match status" value="1"/>
</dbReference>
<dbReference type="Gene3D" id="1.10.443.10">
    <property type="entry name" value="Intergrase catalytic core"/>
    <property type="match status" value="1"/>
</dbReference>
<accession>A0A1B1K7E6</accession>
<dbReference type="EMBL" id="CP009111">
    <property type="protein sequence ID" value="ANS28506.1"/>
    <property type="molecule type" value="Genomic_DNA"/>
</dbReference>
<keyword evidence="1" id="KW-0233">DNA recombination</keyword>
<proteinExistence type="predicted"/>
<dbReference type="Proteomes" id="UP000186108">
    <property type="component" value="Chromosome"/>
</dbReference>
<organism evidence="3 4">
    <name type="scientific">Rhodococcus opacus</name>
    <name type="common">Nocardia opaca</name>
    <dbReference type="NCBI Taxonomy" id="37919"/>
    <lineage>
        <taxon>Bacteria</taxon>
        <taxon>Bacillati</taxon>
        <taxon>Actinomycetota</taxon>
        <taxon>Actinomycetes</taxon>
        <taxon>Mycobacteriales</taxon>
        <taxon>Nocardiaceae</taxon>
        <taxon>Rhodococcus</taxon>
    </lineage>
</organism>
<dbReference type="InterPro" id="IPR002104">
    <property type="entry name" value="Integrase_catalytic"/>
</dbReference>
<evidence type="ECO:0000313" key="3">
    <source>
        <dbReference type="EMBL" id="ANS28506.1"/>
    </source>
</evidence>
<gene>
    <name evidence="3" type="primary">pmrA</name>
    <name evidence="3" type="ORF">R1CP_19110</name>
</gene>
<protein>
    <submittedName>
        <fullName evidence="3">PmrA</fullName>
    </submittedName>
</protein>
<dbReference type="PANTHER" id="PTHR30349:SF81">
    <property type="entry name" value="TYROSINE RECOMBINASE XERC"/>
    <property type="match status" value="1"/>
</dbReference>
<dbReference type="InterPro" id="IPR050090">
    <property type="entry name" value="Tyrosine_recombinase_XerCD"/>
</dbReference>
<dbReference type="GO" id="GO:0015074">
    <property type="term" value="P:DNA integration"/>
    <property type="evidence" value="ECO:0007669"/>
    <property type="project" value="InterPro"/>
</dbReference>
<dbReference type="GO" id="GO:0006310">
    <property type="term" value="P:DNA recombination"/>
    <property type="evidence" value="ECO:0007669"/>
    <property type="project" value="UniProtKB-KW"/>
</dbReference>
<dbReference type="InterPro" id="IPR011010">
    <property type="entry name" value="DNA_brk_join_enz"/>
</dbReference>
<evidence type="ECO:0000313" key="4">
    <source>
        <dbReference type="Proteomes" id="UP000186108"/>
    </source>
</evidence>
<evidence type="ECO:0000256" key="1">
    <source>
        <dbReference type="ARBA" id="ARBA00023172"/>
    </source>
</evidence>